<dbReference type="Proteomes" id="UP001054837">
    <property type="component" value="Unassembled WGS sequence"/>
</dbReference>
<keyword evidence="3" id="KW-1185">Reference proteome</keyword>
<dbReference type="AlphaFoldDB" id="A0AAV4UIA8"/>
<evidence type="ECO:0000313" key="2">
    <source>
        <dbReference type="EMBL" id="GIY57486.1"/>
    </source>
</evidence>
<comment type="caution">
    <text evidence="2">The sequence shown here is derived from an EMBL/GenBank/DDBJ whole genome shotgun (WGS) entry which is preliminary data.</text>
</comment>
<sequence length="145" mass="16283">METVPKIPTARTLPQNPLNPNNLIRPQFNATYVQVTPNFSYANALSSNITPLQSNITPTINPNIIQQAPFFNPNEIHKTLFILKEIFNLFTSSSSIDSVFNKLAQAKAPEDKFFVLLNGLAKSNSTQNQPRIPSFLFMLLECMLD</sequence>
<feature type="region of interest" description="Disordered" evidence="1">
    <location>
        <begin position="1"/>
        <end position="20"/>
    </location>
</feature>
<dbReference type="EMBL" id="BPLQ01011340">
    <property type="protein sequence ID" value="GIY57486.1"/>
    <property type="molecule type" value="Genomic_DNA"/>
</dbReference>
<reference evidence="2 3" key="1">
    <citation type="submission" date="2021-06" db="EMBL/GenBank/DDBJ databases">
        <title>Caerostris darwini draft genome.</title>
        <authorList>
            <person name="Kono N."/>
            <person name="Arakawa K."/>
        </authorList>
    </citation>
    <scope>NUCLEOTIDE SEQUENCE [LARGE SCALE GENOMIC DNA]</scope>
</reference>
<evidence type="ECO:0000313" key="3">
    <source>
        <dbReference type="Proteomes" id="UP001054837"/>
    </source>
</evidence>
<evidence type="ECO:0000256" key="1">
    <source>
        <dbReference type="SAM" id="MobiDB-lite"/>
    </source>
</evidence>
<accession>A0AAV4UIA8</accession>
<name>A0AAV4UIA8_9ARAC</name>
<protein>
    <submittedName>
        <fullName evidence="2">Uncharacterized protein</fullName>
    </submittedName>
</protein>
<proteinExistence type="predicted"/>
<gene>
    <name evidence="2" type="ORF">CDAR_171921</name>
</gene>
<organism evidence="2 3">
    <name type="scientific">Caerostris darwini</name>
    <dbReference type="NCBI Taxonomy" id="1538125"/>
    <lineage>
        <taxon>Eukaryota</taxon>
        <taxon>Metazoa</taxon>
        <taxon>Ecdysozoa</taxon>
        <taxon>Arthropoda</taxon>
        <taxon>Chelicerata</taxon>
        <taxon>Arachnida</taxon>
        <taxon>Araneae</taxon>
        <taxon>Araneomorphae</taxon>
        <taxon>Entelegynae</taxon>
        <taxon>Araneoidea</taxon>
        <taxon>Araneidae</taxon>
        <taxon>Caerostris</taxon>
    </lineage>
</organism>